<organism evidence="2 3">
    <name type="scientific">Zymobacter palmae</name>
    <dbReference type="NCBI Taxonomy" id="33074"/>
    <lineage>
        <taxon>Bacteria</taxon>
        <taxon>Pseudomonadati</taxon>
        <taxon>Pseudomonadota</taxon>
        <taxon>Gammaproteobacteria</taxon>
        <taxon>Oceanospirillales</taxon>
        <taxon>Halomonadaceae</taxon>
        <taxon>Zymobacter group</taxon>
        <taxon>Zymobacter</taxon>
    </lineage>
</organism>
<evidence type="ECO:0000256" key="1">
    <source>
        <dbReference type="SAM" id="MobiDB-lite"/>
    </source>
</evidence>
<keyword evidence="3" id="KW-1185">Reference proteome</keyword>
<gene>
    <name evidence="2" type="ORF">ZBT109_1123</name>
</gene>
<protein>
    <submittedName>
        <fullName evidence="2">Putative non-ribosomal peptide synthetase</fullName>
    </submittedName>
</protein>
<proteinExistence type="predicted"/>
<dbReference type="EMBL" id="AP018933">
    <property type="protein sequence ID" value="BBG29884.1"/>
    <property type="molecule type" value="Genomic_DNA"/>
</dbReference>
<dbReference type="AlphaFoldDB" id="A0A348HE32"/>
<dbReference type="KEGG" id="zpl:ZBT109_1123"/>
<accession>A0A348HE32</accession>
<feature type="region of interest" description="Disordered" evidence="1">
    <location>
        <begin position="64"/>
        <end position="122"/>
    </location>
</feature>
<evidence type="ECO:0000313" key="2">
    <source>
        <dbReference type="EMBL" id="BBG29884.1"/>
    </source>
</evidence>
<dbReference type="Proteomes" id="UP000267342">
    <property type="component" value="Chromosome"/>
</dbReference>
<evidence type="ECO:0000313" key="3">
    <source>
        <dbReference type="Proteomes" id="UP000267342"/>
    </source>
</evidence>
<sequence length="122" mass="12597">MTKALSKALQAERYFERRENGMKRLAWGIIGSVLVLAFNVSATVAPSCTDAAGSARCVSVDAANGQGSSSAGVSGNGYRPQVEERHALSSPVSRAASPAAPYPLSSSTLGANEDAQYDDGCE</sequence>
<reference evidence="2 3" key="1">
    <citation type="submission" date="2018-09" db="EMBL/GenBank/DDBJ databases">
        <title>Zymobacter palmae IAM14233 (=T109) whole genome analysis.</title>
        <authorList>
            <person name="Yanase H."/>
        </authorList>
    </citation>
    <scope>NUCLEOTIDE SEQUENCE [LARGE SCALE GENOMIC DNA]</scope>
    <source>
        <strain evidence="2 3">IAM14233</strain>
    </source>
</reference>
<name>A0A348HE32_9GAMM</name>
<feature type="compositionally biased region" description="Low complexity" evidence="1">
    <location>
        <begin position="88"/>
        <end position="107"/>
    </location>
</feature>